<comment type="caution">
    <text evidence="2">The sequence shown here is derived from an EMBL/GenBank/DDBJ whole genome shotgun (WGS) entry which is preliminary data.</text>
</comment>
<organism evidence="2 3">
    <name type="scientific">Actibacterium naphthalenivorans</name>
    <dbReference type="NCBI Taxonomy" id="1614693"/>
    <lineage>
        <taxon>Bacteria</taxon>
        <taxon>Pseudomonadati</taxon>
        <taxon>Pseudomonadota</taxon>
        <taxon>Alphaproteobacteria</taxon>
        <taxon>Rhodobacterales</taxon>
        <taxon>Roseobacteraceae</taxon>
        <taxon>Actibacterium</taxon>
    </lineage>
</organism>
<evidence type="ECO:0000313" key="3">
    <source>
        <dbReference type="Proteomes" id="UP000585681"/>
    </source>
</evidence>
<feature type="transmembrane region" description="Helical" evidence="1">
    <location>
        <begin position="231"/>
        <end position="252"/>
    </location>
</feature>
<dbReference type="InterPro" id="IPR017516">
    <property type="entry name" value="AbrB_dup"/>
</dbReference>
<gene>
    <name evidence="2" type="ORF">GGR17_002397</name>
</gene>
<proteinExistence type="predicted"/>
<accession>A0A840CGF2</accession>
<keyword evidence="1" id="KW-0472">Membrane</keyword>
<dbReference type="InterPro" id="IPR007820">
    <property type="entry name" value="AbrB_fam"/>
</dbReference>
<dbReference type="NCBIfam" id="TIGR03082">
    <property type="entry name" value="Gneg_AbrB_dup"/>
    <property type="match status" value="2"/>
</dbReference>
<keyword evidence="3" id="KW-1185">Reference proteome</keyword>
<feature type="transmembrane region" description="Helical" evidence="1">
    <location>
        <begin position="28"/>
        <end position="47"/>
    </location>
</feature>
<feature type="transmembrane region" description="Helical" evidence="1">
    <location>
        <begin position="143"/>
        <end position="160"/>
    </location>
</feature>
<keyword evidence="1" id="KW-0812">Transmembrane</keyword>
<dbReference type="Proteomes" id="UP000585681">
    <property type="component" value="Unassembled WGS sequence"/>
</dbReference>
<dbReference type="AlphaFoldDB" id="A0A840CGF2"/>
<keyword evidence="1" id="KW-1133">Transmembrane helix</keyword>
<sequence>MWITLRTLAIAALSAGLAYLLHVPAPFLTGPAFCVTLAALLGLRAVIPDRLRDAIFLVIGINMGTSVTPAAVATAAQWPGSLLMLCLSVTVILVGGAWLLRAVFGMDRMSSLLAATPGHLSFVISLSGDMKTDLPRVTMIQTMRVLLLTLLVPFVAPLLADHPLPAMRQTGTAMSLPALAVLAALSGLAGLAFTRLRVPAALLLGGMAVSSVAHGAGITEGAVPRWLSLPAFVIMGALIGTRFTGITFRMVAQSFGATSLLTGFAALTSLAASVIVARLIHLPVVTVLIAFAPGGLETMMAMSVLMDANPAYVAAHHVFRLIFLTFALPVVVSRFGARA</sequence>
<dbReference type="Pfam" id="PF05145">
    <property type="entry name" value="AbrB"/>
    <property type="match status" value="1"/>
</dbReference>
<dbReference type="GO" id="GO:0016020">
    <property type="term" value="C:membrane"/>
    <property type="evidence" value="ECO:0007669"/>
    <property type="project" value="InterPro"/>
</dbReference>
<dbReference type="PANTHER" id="PTHR38457:SF1">
    <property type="entry name" value="REGULATOR ABRB-RELATED"/>
    <property type="match status" value="1"/>
</dbReference>
<dbReference type="PANTHER" id="PTHR38457">
    <property type="entry name" value="REGULATOR ABRB-RELATED"/>
    <property type="match status" value="1"/>
</dbReference>
<dbReference type="PIRSF" id="PIRSF038991">
    <property type="entry name" value="Protein_AbrB"/>
    <property type="match status" value="1"/>
</dbReference>
<name>A0A840CGF2_9RHOB</name>
<feature type="transmembrane region" description="Helical" evidence="1">
    <location>
        <begin position="200"/>
        <end position="219"/>
    </location>
</feature>
<feature type="transmembrane region" description="Helical" evidence="1">
    <location>
        <begin position="172"/>
        <end position="193"/>
    </location>
</feature>
<reference evidence="2" key="1">
    <citation type="submission" date="2020-08" db="EMBL/GenBank/DDBJ databases">
        <title>Genomic Encyclopedia of Type Strains, Phase IV (KMG-IV): sequencing the most valuable type-strain genomes for metagenomic binning, comparative biology and taxonomic classification.</title>
        <authorList>
            <person name="Goeker M."/>
        </authorList>
    </citation>
    <scope>NUCLEOTIDE SEQUENCE [LARGE SCALE GENOMIC DNA]</scope>
    <source>
        <strain evidence="2">DSM 105040</strain>
    </source>
</reference>
<evidence type="ECO:0000256" key="1">
    <source>
        <dbReference type="SAM" id="Phobius"/>
    </source>
</evidence>
<evidence type="ECO:0008006" key="4">
    <source>
        <dbReference type="Google" id="ProtNLM"/>
    </source>
</evidence>
<feature type="transmembrane region" description="Helical" evidence="1">
    <location>
        <begin position="82"/>
        <end position="104"/>
    </location>
</feature>
<dbReference type="RefSeq" id="WP_054539762.1">
    <property type="nucleotide sequence ID" value="NZ_JACIEQ010000003.1"/>
</dbReference>
<dbReference type="GO" id="GO:0010468">
    <property type="term" value="P:regulation of gene expression"/>
    <property type="evidence" value="ECO:0007669"/>
    <property type="project" value="InterPro"/>
</dbReference>
<feature type="transmembrane region" description="Helical" evidence="1">
    <location>
        <begin position="54"/>
        <end position="76"/>
    </location>
</feature>
<feature type="transmembrane region" description="Helical" evidence="1">
    <location>
        <begin position="311"/>
        <end position="332"/>
    </location>
</feature>
<evidence type="ECO:0000313" key="2">
    <source>
        <dbReference type="EMBL" id="MBB4022578.1"/>
    </source>
</evidence>
<protein>
    <recommendedName>
        <fullName evidence="4">Ammonia monooxygenase</fullName>
    </recommendedName>
</protein>
<dbReference type="EMBL" id="JACIEQ010000003">
    <property type="protein sequence ID" value="MBB4022578.1"/>
    <property type="molecule type" value="Genomic_DNA"/>
</dbReference>
<feature type="transmembrane region" description="Helical" evidence="1">
    <location>
        <begin position="264"/>
        <end position="291"/>
    </location>
</feature>